<accession>A0A7G8T8T9</accession>
<accession>A0A6N8HV59</accession>
<dbReference type="EMBL" id="VWXL01000011">
    <property type="protein sequence ID" value="MVB09671.1"/>
    <property type="molecule type" value="Genomic_DNA"/>
</dbReference>
<organism evidence="2 4">
    <name type="scientific">Caproicibacter fermentans</name>
    <dbReference type="NCBI Taxonomy" id="2576756"/>
    <lineage>
        <taxon>Bacteria</taxon>
        <taxon>Bacillati</taxon>
        <taxon>Bacillota</taxon>
        <taxon>Clostridia</taxon>
        <taxon>Eubacteriales</taxon>
        <taxon>Acutalibacteraceae</taxon>
        <taxon>Caproicibacter</taxon>
    </lineage>
</organism>
<dbReference type="RefSeq" id="WP_066648516.1">
    <property type="nucleotide sequence ID" value="NZ_CP060286.1"/>
</dbReference>
<evidence type="ECO:0000313" key="4">
    <source>
        <dbReference type="Proteomes" id="UP000469440"/>
    </source>
</evidence>
<sequence>MKRINRIFSALLFLAAAIMCNACSGGPDAGVLFREAKTDADSIQSCSADISQNLVFTANGAQHVYSSSNSITYTAKPFAIKSVQKIQNDGISSDNETYTLTENGKPSFYCKPNGVWQKTDAGNLDTSPAAQVDILRVLNNAEDQKYVRETTLHSRKVHKIELKLSSEILRSAVENIVTVSGMAENSSTVVPALLNGAPDLYGYCYIDAGTGKIVRIEADLTDAVNQIFKNIDGSSVSVHVTKCELSGNIDKINSAPSVTLPDDAKSASSIQAYG</sequence>
<evidence type="ECO:0000313" key="3">
    <source>
        <dbReference type="EMBL" id="QNK40030.1"/>
    </source>
</evidence>
<dbReference type="Proteomes" id="UP000515909">
    <property type="component" value="Chromosome"/>
</dbReference>
<proteinExistence type="predicted"/>
<feature type="chain" id="PRO_5036185170" description="Lipoprotein" evidence="1">
    <location>
        <begin position="25"/>
        <end position="274"/>
    </location>
</feature>
<feature type="signal peptide" evidence="1">
    <location>
        <begin position="1"/>
        <end position="24"/>
    </location>
</feature>
<dbReference type="KEGG" id="cfem:HCR03_15170"/>
<evidence type="ECO:0008006" key="6">
    <source>
        <dbReference type="Google" id="ProtNLM"/>
    </source>
</evidence>
<dbReference type="EMBL" id="CP060286">
    <property type="protein sequence ID" value="QNK40030.1"/>
    <property type="molecule type" value="Genomic_DNA"/>
</dbReference>
<dbReference type="AlphaFoldDB" id="A0A6N8HV59"/>
<reference evidence="3 5" key="2">
    <citation type="submission" date="2020-08" db="EMBL/GenBank/DDBJ databases">
        <title>The isolate Caproiciproducens sp. 7D4C2 produces n-caproate at mildly acidic conditions from hexoses: genome and rBOX comparison with related strains and chain-elongating bacteria.</title>
        <authorList>
            <person name="Esquivel-Elizondo S."/>
            <person name="Bagci C."/>
            <person name="Temovska M."/>
            <person name="Jeon B.S."/>
            <person name="Bessarab I."/>
            <person name="Williams R.B.H."/>
            <person name="Huson D.H."/>
            <person name="Angenent L.T."/>
        </authorList>
    </citation>
    <scope>NUCLEOTIDE SEQUENCE [LARGE SCALE GENOMIC DNA]</scope>
    <source>
        <strain evidence="3 5">7D4C2</strain>
    </source>
</reference>
<evidence type="ECO:0000313" key="5">
    <source>
        <dbReference type="Proteomes" id="UP000515909"/>
    </source>
</evidence>
<dbReference type="OrthoDB" id="1848572at2"/>
<keyword evidence="1" id="KW-0732">Signal</keyword>
<dbReference type="Proteomes" id="UP000469440">
    <property type="component" value="Unassembled WGS sequence"/>
</dbReference>
<protein>
    <recommendedName>
        <fullName evidence="6">Lipoprotein</fullName>
    </recommendedName>
</protein>
<name>A0A6N8HV59_9FIRM</name>
<gene>
    <name evidence="2" type="ORF">CAFE_03350</name>
    <name evidence="3" type="ORF">HCR03_15170</name>
</gene>
<keyword evidence="4" id="KW-1185">Reference proteome</keyword>
<evidence type="ECO:0000256" key="1">
    <source>
        <dbReference type="SAM" id="SignalP"/>
    </source>
</evidence>
<evidence type="ECO:0000313" key="2">
    <source>
        <dbReference type="EMBL" id="MVB09671.1"/>
    </source>
</evidence>
<reference evidence="2 4" key="1">
    <citation type="submission" date="2019-09" db="EMBL/GenBank/DDBJ databases">
        <title>Genome sequence of Clostridium sp. EA1.</title>
        <authorList>
            <person name="Poehlein A."/>
            <person name="Bengelsdorf F.R."/>
            <person name="Daniel R."/>
        </authorList>
    </citation>
    <scope>NUCLEOTIDE SEQUENCE [LARGE SCALE GENOMIC DNA]</scope>
    <source>
        <strain evidence="2 4">EA1</strain>
    </source>
</reference>